<feature type="chain" id="PRO_5023107100" evidence="1">
    <location>
        <begin position="21"/>
        <end position="221"/>
    </location>
</feature>
<dbReference type="RefSeq" id="WP_149110556.1">
    <property type="nucleotide sequence ID" value="NZ_CP042425.1"/>
</dbReference>
<organism evidence="3 4">
    <name type="scientific">Limnoglobus roseus</name>
    <dbReference type="NCBI Taxonomy" id="2598579"/>
    <lineage>
        <taxon>Bacteria</taxon>
        <taxon>Pseudomonadati</taxon>
        <taxon>Planctomycetota</taxon>
        <taxon>Planctomycetia</taxon>
        <taxon>Gemmatales</taxon>
        <taxon>Gemmataceae</taxon>
        <taxon>Limnoglobus</taxon>
    </lineage>
</organism>
<accession>A0A5C1ACR0</accession>
<proteinExistence type="predicted"/>
<feature type="signal peptide" evidence="1">
    <location>
        <begin position="1"/>
        <end position="20"/>
    </location>
</feature>
<dbReference type="KEGG" id="lrs:PX52LOC_02712"/>
<dbReference type="NCBIfam" id="TIGR02595">
    <property type="entry name" value="PEP_CTERM"/>
    <property type="match status" value="1"/>
</dbReference>
<keyword evidence="4" id="KW-1185">Reference proteome</keyword>
<evidence type="ECO:0000313" key="4">
    <source>
        <dbReference type="Proteomes" id="UP000324974"/>
    </source>
</evidence>
<dbReference type="AlphaFoldDB" id="A0A5C1ACR0"/>
<protein>
    <submittedName>
        <fullName evidence="3">PEP-CTERM sorting domain-containing protein</fullName>
    </submittedName>
</protein>
<evidence type="ECO:0000256" key="1">
    <source>
        <dbReference type="SAM" id="SignalP"/>
    </source>
</evidence>
<dbReference type="Pfam" id="PF07589">
    <property type="entry name" value="PEP-CTERM"/>
    <property type="match status" value="1"/>
</dbReference>
<evidence type="ECO:0000313" key="3">
    <source>
        <dbReference type="EMBL" id="QEL15776.1"/>
    </source>
</evidence>
<dbReference type="InterPro" id="IPR013424">
    <property type="entry name" value="Ice-binding_C"/>
</dbReference>
<keyword evidence="1" id="KW-0732">Signal</keyword>
<gene>
    <name evidence="3" type="ORF">PX52LOC_02712</name>
</gene>
<evidence type="ECO:0000259" key="2">
    <source>
        <dbReference type="Pfam" id="PF07589"/>
    </source>
</evidence>
<reference evidence="4" key="1">
    <citation type="submission" date="2019-08" db="EMBL/GenBank/DDBJ databases">
        <title>Limnoglobus roseus gen. nov., sp. nov., a novel freshwater planctomycete with a giant genome from the family Gemmataceae.</title>
        <authorList>
            <person name="Kulichevskaya I.S."/>
            <person name="Naumoff D.G."/>
            <person name="Miroshnikov K."/>
            <person name="Ivanova A."/>
            <person name="Philippov D.A."/>
            <person name="Hakobyan A."/>
            <person name="Rijpstra I.C."/>
            <person name="Sinninghe Damste J.S."/>
            <person name="Liesack W."/>
            <person name="Dedysh S.N."/>
        </authorList>
    </citation>
    <scope>NUCLEOTIDE SEQUENCE [LARGE SCALE GENOMIC DNA]</scope>
    <source>
        <strain evidence="4">PX52</strain>
    </source>
</reference>
<name>A0A5C1ACR0_9BACT</name>
<sequence>MVRFGMALALAVMTVPVASAGPIQWSYQSTWAPIPEPNVTPGLENIIDTGTTIHSTFASTPAGVAEHGAWGWQTVTVGSLVPNADTSPVNYLAQRFQFNLSITDTASGQTGTVSLTGSANETLGFAQRRSPWGDLEDDPRFVNSRHLTSIVLSELSEASLNLGGNEYRVEIVPEYGPDGVGRLDAVVTVGDVNLTPEPSTLASVGLGLLTVAGVRVRRRIS</sequence>
<feature type="domain" description="Ice-binding protein C-terminal" evidence="2">
    <location>
        <begin position="195"/>
        <end position="218"/>
    </location>
</feature>
<dbReference type="Proteomes" id="UP000324974">
    <property type="component" value="Chromosome"/>
</dbReference>
<dbReference type="EMBL" id="CP042425">
    <property type="protein sequence ID" value="QEL15776.1"/>
    <property type="molecule type" value="Genomic_DNA"/>
</dbReference>